<comment type="subcellular location">
    <subcellularLocation>
        <location evidence="2">Nucleus</location>
    </subcellularLocation>
</comment>
<accession>A0AAV4CKB4</accession>
<keyword evidence="4" id="KW-0479">Metal-binding</keyword>
<dbReference type="InterPro" id="IPR028889">
    <property type="entry name" value="USP"/>
</dbReference>
<evidence type="ECO:0000256" key="13">
    <source>
        <dbReference type="ARBA" id="ARBA00038490"/>
    </source>
</evidence>
<dbReference type="EC" id="3.4.19.12" evidence="15"/>
<evidence type="ECO:0000256" key="6">
    <source>
        <dbReference type="ARBA" id="ARBA00022786"/>
    </source>
</evidence>
<evidence type="ECO:0000256" key="1">
    <source>
        <dbReference type="ARBA" id="ARBA00000707"/>
    </source>
</evidence>
<gene>
    <name evidence="19" type="ORF">PoB_005785400</name>
</gene>
<dbReference type="InterPro" id="IPR050185">
    <property type="entry name" value="Ub_carboxyl-term_hydrolase"/>
</dbReference>
<dbReference type="EMBL" id="BLXT01006392">
    <property type="protein sequence ID" value="GFO31349.1"/>
    <property type="molecule type" value="Genomic_DNA"/>
</dbReference>
<evidence type="ECO:0000256" key="8">
    <source>
        <dbReference type="ARBA" id="ARBA00022807"/>
    </source>
</evidence>
<sequence>MKYITIFFIVGKICEEILHSSDSSTAKSSTGKRVIERFGFSIFSPDHNKAQICKCVVCGDYKPRLHACLSCIYFGCYDKKHIHQHSEDAKHHLAIDVSYGIIYCFVCGDYVYDSELEELARAQCHRASASLGLKQKFFPWEPSEEELILLRCNPKRRRVTESSHIGLRGLINLGNTCFMNCILQSLAHTPILRDYFMADKHACQANDESQQCLVCEMARLYQEFYSGSRTPYIPYRLLHLVWTNARHLAGYEQQDAHEFLIAALDVLHRHCKEMNGISDSNPHHCNCIIDRIFTGGLQSDVTCKRCNNVSTTIDPIWDISLDLGPGSIHSSHLLPSSTAAASSTAQTSASNTGANDSSNNAVSTPSSLSFASTDFTTNSPSTGFTNSPGNYEPTSLVECLKRFTKTEHLGNSAKIKCSRCHSYQESTKQLTMKKLPIVACFHLKRFEHSTGYHKKISTFVSFPEELDMTPFMSSARCSNGYNGQVLRSHTPNLTCDNKYSLFAVVNHYGTIESGHYTCFIRSLKEQWYRCEDHLIKRATAGEVLNSEGYLLFYHKQVLEYD</sequence>
<feature type="region of interest" description="Disordered" evidence="16">
    <location>
        <begin position="344"/>
        <end position="365"/>
    </location>
</feature>
<dbReference type="PROSITE" id="PS00972">
    <property type="entry name" value="USP_1"/>
    <property type="match status" value="1"/>
</dbReference>
<dbReference type="InterPro" id="IPR001394">
    <property type="entry name" value="Peptidase_C19_UCH"/>
</dbReference>
<dbReference type="Proteomes" id="UP000735302">
    <property type="component" value="Unassembled WGS sequence"/>
</dbReference>
<dbReference type="InterPro" id="IPR001607">
    <property type="entry name" value="Znf_UBP"/>
</dbReference>
<dbReference type="GO" id="GO:0008270">
    <property type="term" value="F:zinc ion binding"/>
    <property type="evidence" value="ECO:0007669"/>
    <property type="project" value="UniProtKB-KW"/>
</dbReference>
<dbReference type="Gene3D" id="3.90.70.10">
    <property type="entry name" value="Cysteine proteinases"/>
    <property type="match status" value="1"/>
</dbReference>
<keyword evidence="7 15" id="KW-0378">Hydrolase</keyword>
<dbReference type="Pfam" id="PF02148">
    <property type="entry name" value="zf-UBP"/>
    <property type="match status" value="1"/>
</dbReference>
<dbReference type="AlphaFoldDB" id="A0AAV4CKB4"/>
<keyword evidence="9" id="KW-0862">Zinc</keyword>
<dbReference type="PANTHER" id="PTHR21646">
    <property type="entry name" value="UBIQUITIN CARBOXYL-TERMINAL HYDROLASE"/>
    <property type="match status" value="1"/>
</dbReference>
<dbReference type="PROSITE" id="PS50235">
    <property type="entry name" value="USP_3"/>
    <property type="match status" value="1"/>
</dbReference>
<dbReference type="InterPro" id="IPR038765">
    <property type="entry name" value="Papain-like_cys_pep_sf"/>
</dbReference>
<comment type="caution">
    <text evidence="19">The sequence shown here is derived from an EMBL/GenBank/DDBJ whole genome shotgun (WGS) entry which is preliminary data.</text>
</comment>
<evidence type="ECO:0000259" key="18">
    <source>
        <dbReference type="PROSITE" id="PS50271"/>
    </source>
</evidence>
<evidence type="ECO:0000313" key="19">
    <source>
        <dbReference type="EMBL" id="GFO31349.1"/>
    </source>
</evidence>
<evidence type="ECO:0000256" key="12">
    <source>
        <dbReference type="ARBA" id="ARBA00023242"/>
    </source>
</evidence>
<evidence type="ECO:0000256" key="16">
    <source>
        <dbReference type="SAM" id="MobiDB-lite"/>
    </source>
</evidence>
<evidence type="ECO:0000256" key="10">
    <source>
        <dbReference type="ARBA" id="ARBA00023015"/>
    </source>
</evidence>
<reference evidence="19 20" key="1">
    <citation type="journal article" date="2021" name="Elife">
        <title>Chloroplast acquisition without the gene transfer in kleptoplastic sea slugs, Plakobranchus ocellatus.</title>
        <authorList>
            <person name="Maeda T."/>
            <person name="Takahashi S."/>
            <person name="Yoshida T."/>
            <person name="Shimamura S."/>
            <person name="Takaki Y."/>
            <person name="Nagai Y."/>
            <person name="Toyoda A."/>
            <person name="Suzuki Y."/>
            <person name="Arimoto A."/>
            <person name="Ishii H."/>
            <person name="Satoh N."/>
            <person name="Nishiyama T."/>
            <person name="Hasebe M."/>
            <person name="Maruyama T."/>
            <person name="Minagawa J."/>
            <person name="Obokata J."/>
            <person name="Shigenobu S."/>
        </authorList>
    </citation>
    <scope>NUCLEOTIDE SEQUENCE [LARGE SCALE GENOMIC DNA]</scope>
</reference>
<keyword evidence="11" id="KW-0804">Transcription</keyword>
<dbReference type="PROSITE" id="PS00973">
    <property type="entry name" value="USP_2"/>
    <property type="match status" value="1"/>
</dbReference>
<dbReference type="GO" id="GO:0004843">
    <property type="term" value="F:cysteine-type deubiquitinase activity"/>
    <property type="evidence" value="ECO:0007669"/>
    <property type="project" value="UniProtKB-UniRule"/>
</dbReference>
<dbReference type="GO" id="GO:0016579">
    <property type="term" value="P:protein deubiquitination"/>
    <property type="evidence" value="ECO:0007669"/>
    <property type="project" value="InterPro"/>
</dbReference>
<keyword evidence="5 14" id="KW-0863">Zinc-finger</keyword>
<feature type="domain" description="USP" evidence="17">
    <location>
        <begin position="168"/>
        <end position="556"/>
    </location>
</feature>
<dbReference type="Pfam" id="PF00443">
    <property type="entry name" value="UCH"/>
    <property type="match status" value="1"/>
</dbReference>
<dbReference type="SUPFAM" id="SSF54001">
    <property type="entry name" value="Cysteine proteinases"/>
    <property type="match status" value="1"/>
</dbReference>
<proteinExistence type="inferred from homology"/>
<comment type="catalytic activity">
    <reaction evidence="1 15">
        <text>Thiol-dependent hydrolysis of ester, thioester, amide, peptide and isopeptide bonds formed by the C-terminal Gly of ubiquitin (a 76-residue protein attached to proteins as an intracellular targeting signal).</text>
        <dbReference type="EC" id="3.4.19.12"/>
    </reaction>
</comment>
<evidence type="ECO:0000313" key="20">
    <source>
        <dbReference type="Proteomes" id="UP000735302"/>
    </source>
</evidence>
<dbReference type="SMART" id="SM00290">
    <property type="entry name" value="ZnF_UBP"/>
    <property type="match status" value="1"/>
</dbReference>
<keyword evidence="12" id="KW-0539">Nucleus</keyword>
<keyword evidence="10" id="KW-0805">Transcription regulation</keyword>
<dbReference type="InterPro" id="IPR018200">
    <property type="entry name" value="USP_CS"/>
</dbReference>
<evidence type="ECO:0000256" key="5">
    <source>
        <dbReference type="ARBA" id="ARBA00022771"/>
    </source>
</evidence>
<name>A0AAV4CKB4_9GAST</name>
<dbReference type="InterPro" id="IPR013083">
    <property type="entry name" value="Znf_RING/FYVE/PHD"/>
</dbReference>
<dbReference type="GO" id="GO:0005634">
    <property type="term" value="C:nucleus"/>
    <property type="evidence" value="ECO:0007669"/>
    <property type="project" value="UniProtKB-SubCell"/>
</dbReference>
<keyword evidence="20" id="KW-1185">Reference proteome</keyword>
<keyword evidence="8 15" id="KW-0788">Thiol protease</keyword>
<evidence type="ECO:0000256" key="2">
    <source>
        <dbReference type="ARBA" id="ARBA00004123"/>
    </source>
</evidence>
<evidence type="ECO:0000256" key="11">
    <source>
        <dbReference type="ARBA" id="ARBA00023163"/>
    </source>
</evidence>
<evidence type="ECO:0000256" key="15">
    <source>
        <dbReference type="RuleBase" id="RU366025"/>
    </source>
</evidence>
<feature type="compositionally biased region" description="Low complexity" evidence="16">
    <location>
        <begin position="344"/>
        <end position="354"/>
    </location>
</feature>
<protein>
    <recommendedName>
        <fullName evidence="15">Ubiquitin carboxyl-terminal hydrolase</fullName>
        <ecNumber evidence="15">3.4.19.12</ecNumber>
    </recommendedName>
</protein>
<dbReference type="GO" id="GO:0006508">
    <property type="term" value="P:proteolysis"/>
    <property type="evidence" value="ECO:0007669"/>
    <property type="project" value="UniProtKB-KW"/>
</dbReference>
<dbReference type="SUPFAM" id="SSF57850">
    <property type="entry name" value="RING/U-box"/>
    <property type="match status" value="1"/>
</dbReference>
<dbReference type="PANTHER" id="PTHR21646:SF33">
    <property type="entry name" value="UBIQUITIN CARBOXYL-TERMINAL HYDROLASE 22"/>
    <property type="match status" value="1"/>
</dbReference>
<evidence type="ECO:0000256" key="9">
    <source>
        <dbReference type="ARBA" id="ARBA00022833"/>
    </source>
</evidence>
<feature type="compositionally biased region" description="Polar residues" evidence="16">
    <location>
        <begin position="355"/>
        <end position="365"/>
    </location>
</feature>
<keyword evidence="6 15" id="KW-0833">Ubl conjugation pathway</keyword>
<evidence type="ECO:0000259" key="17">
    <source>
        <dbReference type="PROSITE" id="PS50235"/>
    </source>
</evidence>
<feature type="domain" description="UBP-type" evidence="18">
    <location>
        <begin position="35"/>
        <end position="130"/>
    </location>
</feature>
<evidence type="ECO:0000256" key="14">
    <source>
        <dbReference type="PROSITE-ProRule" id="PRU00502"/>
    </source>
</evidence>
<organism evidence="19 20">
    <name type="scientific">Plakobranchus ocellatus</name>
    <dbReference type="NCBI Taxonomy" id="259542"/>
    <lineage>
        <taxon>Eukaryota</taxon>
        <taxon>Metazoa</taxon>
        <taxon>Spiralia</taxon>
        <taxon>Lophotrochozoa</taxon>
        <taxon>Mollusca</taxon>
        <taxon>Gastropoda</taxon>
        <taxon>Heterobranchia</taxon>
        <taxon>Euthyneura</taxon>
        <taxon>Panpulmonata</taxon>
        <taxon>Sacoglossa</taxon>
        <taxon>Placobranchoidea</taxon>
        <taxon>Plakobranchidae</taxon>
        <taxon>Plakobranchus</taxon>
    </lineage>
</organism>
<comment type="similarity">
    <text evidence="13">Belongs to the peptidase C19 family. UBP8 subfamily.</text>
</comment>
<keyword evidence="3 15" id="KW-0645">Protease</keyword>
<evidence type="ECO:0000256" key="3">
    <source>
        <dbReference type="ARBA" id="ARBA00022670"/>
    </source>
</evidence>
<evidence type="ECO:0000256" key="4">
    <source>
        <dbReference type="ARBA" id="ARBA00022723"/>
    </source>
</evidence>
<dbReference type="Gene3D" id="3.30.40.10">
    <property type="entry name" value="Zinc/RING finger domain, C3HC4 (zinc finger)"/>
    <property type="match status" value="1"/>
</dbReference>
<dbReference type="PROSITE" id="PS50271">
    <property type="entry name" value="ZF_UBP"/>
    <property type="match status" value="1"/>
</dbReference>
<evidence type="ECO:0000256" key="7">
    <source>
        <dbReference type="ARBA" id="ARBA00022801"/>
    </source>
</evidence>